<evidence type="ECO:0000313" key="2">
    <source>
        <dbReference type="EMBL" id="PQJ27925.1"/>
    </source>
</evidence>
<sequence length="93" mass="10310">MKKILPILAILTTLAPLVSARSATCQPEASGAKNPYTGKRSIRYIVPVLRDGEVYAVKRGKVLILTRARAARYGAKVFEDRKTAFSYAKKTKR</sequence>
<gene>
    <name evidence="2" type="ORF">BSZ32_05025</name>
</gene>
<evidence type="ECO:0000313" key="3">
    <source>
        <dbReference type="Proteomes" id="UP000239907"/>
    </source>
</evidence>
<keyword evidence="1" id="KW-0732">Signal</keyword>
<organism evidence="2 3">
    <name type="scientific">Rubritalea profundi</name>
    <dbReference type="NCBI Taxonomy" id="1658618"/>
    <lineage>
        <taxon>Bacteria</taxon>
        <taxon>Pseudomonadati</taxon>
        <taxon>Verrucomicrobiota</taxon>
        <taxon>Verrucomicrobiia</taxon>
        <taxon>Verrucomicrobiales</taxon>
        <taxon>Rubritaleaceae</taxon>
        <taxon>Rubritalea</taxon>
    </lineage>
</organism>
<proteinExistence type="predicted"/>
<dbReference type="RefSeq" id="WP_105042420.1">
    <property type="nucleotide sequence ID" value="NZ_MQWA01000001.1"/>
</dbReference>
<dbReference type="AlphaFoldDB" id="A0A2S7TYU7"/>
<evidence type="ECO:0000256" key="1">
    <source>
        <dbReference type="SAM" id="SignalP"/>
    </source>
</evidence>
<accession>A0A2S7TYU7</accession>
<dbReference type="Proteomes" id="UP000239907">
    <property type="component" value="Unassembled WGS sequence"/>
</dbReference>
<dbReference type="EMBL" id="MQWA01000001">
    <property type="protein sequence ID" value="PQJ27925.1"/>
    <property type="molecule type" value="Genomic_DNA"/>
</dbReference>
<keyword evidence="3" id="KW-1185">Reference proteome</keyword>
<reference evidence="2 3" key="1">
    <citation type="submission" date="2016-12" db="EMBL/GenBank/DDBJ databases">
        <title>Study of bacterial adaptation to deep sea.</title>
        <authorList>
            <person name="Song J."/>
            <person name="Yoshizawa S."/>
            <person name="Kogure K."/>
        </authorList>
    </citation>
    <scope>NUCLEOTIDE SEQUENCE [LARGE SCALE GENOMIC DNA]</scope>
    <source>
        <strain evidence="2 3">SAORIC-165</strain>
    </source>
</reference>
<name>A0A2S7TYU7_9BACT</name>
<feature type="chain" id="PRO_5015604666" evidence="1">
    <location>
        <begin position="21"/>
        <end position="93"/>
    </location>
</feature>
<comment type="caution">
    <text evidence="2">The sequence shown here is derived from an EMBL/GenBank/DDBJ whole genome shotgun (WGS) entry which is preliminary data.</text>
</comment>
<protein>
    <submittedName>
        <fullName evidence="2">Uncharacterized protein</fullName>
    </submittedName>
</protein>
<feature type="signal peptide" evidence="1">
    <location>
        <begin position="1"/>
        <end position="20"/>
    </location>
</feature>